<evidence type="ECO:0000256" key="5">
    <source>
        <dbReference type="ARBA" id="ARBA00022989"/>
    </source>
</evidence>
<proteinExistence type="inferred from homology"/>
<dbReference type="GO" id="GO:0005886">
    <property type="term" value="C:plasma membrane"/>
    <property type="evidence" value="ECO:0007669"/>
    <property type="project" value="UniProtKB-SubCell"/>
</dbReference>
<keyword evidence="4 7" id="KW-0812">Transmembrane</keyword>
<evidence type="ECO:0000256" key="2">
    <source>
        <dbReference type="ARBA" id="ARBA00007400"/>
    </source>
</evidence>
<gene>
    <name evidence="9" type="ORF">IAA89_04170</name>
</gene>
<reference evidence="9" key="1">
    <citation type="submission" date="2020-10" db="EMBL/GenBank/DDBJ databases">
        <authorList>
            <person name="Gilroy R."/>
        </authorList>
    </citation>
    <scope>NUCLEOTIDE SEQUENCE</scope>
    <source>
        <strain evidence="9">C6-149</strain>
    </source>
</reference>
<accession>A0A9D9EAC2</accession>
<evidence type="ECO:0000256" key="3">
    <source>
        <dbReference type="ARBA" id="ARBA00022475"/>
    </source>
</evidence>
<evidence type="ECO:0000256" key="1">
    <source>
        <dbReference type="ARBA" id="ARBA00004651"/>
    </source>
</evidence>
<evidence type="ECO:0000256" key="7">
    <source>
        <dbReference type="SAM" id="Phobius"/>
    </source>
</evidence>
<organism evidence="9 10">
    <name type="scientific">Candidatus Gallilactobacillus intestinavium</name>
    <dbReference type="NCBI Taxonomy" id="2840838"/>
    <lineage>
        <taxon>Bacteria</taxon>
        <taxon>Bacillati</taxon>
        <taxon>Bacillota</taxon>
        <taxon>Bacilli</taxon>
        <taxon>Lactobacillales</taxon>
        <taxon>Lactobacillaceae</taxon>
        <taxon>Lactobacillaceae incertae sedis</taxon>
        <taxon>Candidatus Gallilactobacillus</taxon>
    </lineage>
</organism>
<feature type="transmembrane region" description="Helical" evidence="7">
    <location>
        <begin position="159"/>
        <end position="182"/>
    </location>
</feature>
<feature type="transmembrane region" description="Helical" evidence="7">
    <location>
        <begin position="188"/>
        <end position="207"/>
    </location>
</feature>
<comment type="subcellular location">
    <subcellularLocation>
        <location evidence="1">Cell membrane</location>
        <topology evidence="1">Multi-pass membrane protein</topology>
    </subcellularLocation>
</comment>
<comment type="similarity">
    <text evidence="2">Belongs to the acyltransferase 3 family.</text>
</comment>
<evidence type="ECO:0000259" key="8">
    <source>
        <dbReference type="Pfam" id="PF01757"/>
    </source>
</evidence>
<dbReference type="Proteomes" id="UP000823614">
    <property type="component" value="Unassembled WGS sequence"/>
</dbReference>
<dbReference type="GO" id="GO:0009246">
    <property type="term" value="P:enterobacterial common antigen biosynthetic process"/>
    <property type="evidence" value="ECO:0007669"/>
    <property type="project" value="TreeGrafter"/>
</dbReference>
<evidence type="ECO:0000313" key="10">
    <source>
        <dbReference type="Proteomes" id="UP000823614"/>
    </source>
</evidence>
<dbReference type="InterPro" id="IPR002656">
    <property type="entry name" value="Acyl_transf_3_dom"/>
</dbReference>
<keyword evidence="5 7" id="KW-1133">Transmembrane helix</keyword>
<sequence length="371" mass="43615">MTVKERNSNFEFLRIIMMLLIVFHHSIVHGVIPQGPKLIFTLNRIWIHDFICSCFAMFGKMGVVVFVMISGFFLVKSNFSYGKMLSKVLKIIIQVYFYSLLIFLFTCYFHLIPINVHVILQAVFPFFYNTYWFALDYLLLYLVYPYINILINNLTQKQHLILILILMSCFTIVPLFVSSFVSNSTLEAFILFVMFYIIGSYIRLYPIKNTLFDKKMGKFIFFITIVVTILLILLNVYLGQYIGNISFIDESFNITGQYSFLTIIMAVSLMYWVKNWRPHTSKTINFISATTFGVYLIHDNPIMETVLWNNWLHMPTLFMEPTLHLILVVLVVCPIVFIVCSLIDSLRLIIFNFVQKFFVVKSNWRIQNNVK</sequence>
<dbReference type="Pfam" id="PF01757">
    <property type="entry name" value="Acyl_transf_3"/>
    <property type="match status" value="1"/>
</dbReference>
<dbReference type="AlphaFoldDB" id="A0A9D9EAC2"/>
<keyword evidence="3" id="KW-1003">Cell membrane</keyword>
<evidence type="ECO:0000313" key="9">
    <source>
        <dbReference type="EMBL" id="MBO8441609.1"/>
    </source>
</evidence>
<feature type="transmembrane region" description="Helical" evidence="7">
    <location>
        <begin position="219"/>
        <end position="242"/>
    </location>
</feature>
<keyword evidence="9" id="KW-0012">Acyltransferase</keyword>
<feature type="domain" description="Acyltransferase 3" evidence="8">
    <location>
        <begin position="9"/>
        <end position="342"/>
    </location>
</feature>
<feature type="transmembrane region" description="Helical" evidence="7">
    <location>
        <begin position="45"/>
        <end position="75"/>
    </location>
</feature>
<keyword evidence="9" id="KW-0808">Transferase</keyword>
<dbReference type="PANTHER" id="PTHR40074">
    <property type="entry name" value="O-ACETYLTRANSFERASE WECH"/>
    <property type="match status" value="1"/>
</dbReference>
<keyword evidence="6 7" id="KW-0472">Membrane</keyword>
<dbReference type="PANTHER" id="PTHR40074:SF2">
    <property type="entry name" value="O-ACETYLTRANSFERASE WECH"/>
    <property type="match status" value="1"/>
</dbReference>
<dbReference type="GO" id="GO:0016413">
    <property type="term" value="F:O-acetyltransferase activity"/>
    <property type="evidence" value="ECO:0007669"/>
    <property type="project" value="TreeGrafter"/>
</dbReference>
<feature type="transmembrane region" description="Helical" evidence="7">
    <location>
        <begin position="95"/>
        <end position="120"/>
    </location>
</feature>
<feature type="transmembrane region" description="Helical" evidence="7">
    <location>
        <begin position="323"/>
        <end position="343"/>
    </location>
</feature>
<protein>
    <submittedName>
        <fullName evidence="9">Acyltransferase family protein</fullName>
    </submittedName>
</protein>
<feature type="transmembrane region" description="Helical" evidence="7">
    <location>
        <begin position="126"/>
        <end position="147"/>
    </location>
</feature>
<comment type="caution">
    <text evidence="9">The sequence shown here is derived from an EMBL/GenBank/DDBJ whole genome shotgun (WGS) entry which is preliminary data.</text>
</comment>
<dbReference type="EMBL" id="JADIMP010000066">
    <property type="protein sequence ID" value="MBO8441609.1"/>
    <property type="molecule type" value="Genomic_DNA"/>
</dbReference>
<feature type="transmembrane region" description="Helical" evidence="7">
    <location>
        <begin position="254"/>
        <end position="272"/>
    </location>
</feature>
<evidence type="ECO:0000256" key="6">
    <source>
        <dbReference type="ARBA" id="ARBA00023136"/>
    </source>
</evidence>
<reference evidence="9" key="2">
    <citation type="journal article" date="2021" name="PeerJ">
        <title>Extensive microbial diversity within the chicken gut microbiome revealed by metagenomics and culture.</title>
        <authorList>
            <person name="Gilroy R."/>
            <person name="Ravi A."/>
            <person name="Getino M."/>
            <person name="Pursley I."/>
            <person name="Horton D.L."/>
            <person name="Alikhan N.F."/>
            <person name="Baker D."/>
            <person name="Gharbi K."/>
            <person name="Hall N."/>
            <person name="Watson M."/>
            <person name="Adriaenssens E.M."/>
            <person name="Foster-Nyarko E."/>
            <person name="Jarju S."/>
            <person name="Secka A."/>
            <person name="Antonio M."/>
            <person name="Oren A."/>
            <person name="Chaudhuri R.R."/>
            <person name="La Ragione R."/>
            <person name="Hildebrand F."/>
            <person name="Pallen M.J."/>
        </authorList>
    </citation>
    <scope>NUCLEOTIDE SEQUENCE</scope>
    <source>
        <strain evidence="9">C6-149</strain>
    </source>
</reference>
<name>A0A9D9EAC2_9LACO</name>
<feature type="transmembrane region" description="Helical" evidence="7">
    <location>
        <begin position="12"/>
        <end position="33"/>
    </location>
</feature>
<feature type="transmembrane region" description="Helical" evidence="7">
    <location>
        <begin position="284"/>
        <end position="303"/>
    </location>
</feature>
<evidence type="ECO:0000256" key="4">
    <source>
        <dbReference type="ARBA" id="ARBA00022692"/>
    </source>
</evidence>